<accession>A0ABW1WDH4</accession>
<gene>
    <name evidence="2" type="ORF">ACFP7A_08385</name>
</gene>
<evidence type="ECO:0000313" key="3">
    <source>
        <dbReference type="Proteomes" id="UP001596267"/>
    </source>
</evidence>
<proteinExistence type="predicted"/>
<dbReference type="InterPro" id="IPR011188">
    <property type="entry name" value="UPF0302"/>
</dbReference>
<dbReference type="Pfam" id="PF08864">
    <property type="entry name" value="UPF0302"/>
    <property type="match status" value="1"/>
</dbReference>
<comment type="caution">
    <text evidence="2">The sequence shown here is derived from an EMBL/GenBank/DDBJ whole genome shotgun (WGS) entry which is preliminary data.</text>
</comment>
<keyword evidence="3" id="KW-1185">Reference proteome</keyword>
<dbReference type="SMART" id="SM00914">
    <property type="entry name" value="IDEAL"/>
    <property type="match status" value="1"/>
</dbReference>
<evidence type="ECO:0000259" key="1">
    <source>
        <dbReference type="SMART" id="SM00914"/>
    </source>
</evidence>
<dbReference type="InterPro" id="IPR038091">
    <property type="entry name" value="UPF0302_N_sf"/>
</dbReference>
<sequence length="185" mass="21590">MEQVVSNVQKKSFLRWVLDRHLLVNREIIWLIHYLMSNDQLLGMIHIVDDVEGCTRSMILTHPSKNKPNFRYFKASVSTGDPEKAFHDLRMNQQEEIYIELDIEDVRQSPIYFSVLEENPNNTVDVHEKYGQLAEYTAGKAEQTFTTSRLTEAINQALDNGDKERFYVLSEQLISLNQEKNKQPS</sequence>
<dbReference type="Gene3D" id="3.40.1530.30">
    <property type="entry name" value="Uncharacterised family UPF0302, N-terminal domain"/>
    <property type="match status" value="1"/>
</dbReference>
<organism evidence="2 3">
    <name type="scientific">Sporolactobacillus kofuensis</name>
    <dbReference type="NCBI Taxonomy" id="269672"/>
    <lineage>
        <taxon>Bacteria</taxon>
        <taxon>Bacillati</taxon>
        <taxon>Bacillota</taxon>
        <taxon>Bacilli</taxon>
        <taxon>Bacillales</taxon>
        <taxon>Sporolactobacillaceae</taxon>
        <taxon>Sporolactobacillus</taxon>
    </lineage>
</organism>
<name>A0ABW1WDH4_9BACL</name>
<reference evidence="3" key="1">
    <citation type="journal article" date="2019" name="Int. J. Syst. Evol. Microbiol.">
        <title>The Global Catalogue of Microorganisms (GCM) 10K type strain sequencing project: providing services to taxonomists for standard genome sequencing and annotation.</title>
        <authorList>
            <consortium name="The Broad Institute Genomics Platform"/>
            <consortium name="The Broad Institute Genome Sequencing Center for Infectious Disease"/>
            <person name="Wu L."/>
            <person name="Ma J."/>
        </authorList>
    </citation>
    <scope>NUCLEOTIDE SEQUENCE [LARGE SCALE GENOMIC DNA]</scope>
    <source>
        <strain evidence="3">CCUG 42001</strain>
    </source>
</reference>
<dbReference type="InterPro" id="IPR014957">
    <property type="entry name" value="IDEAL_dom"/>
</dbReference>
<feature type="domain" description="IDEAL" evidence="1">
    <location>
        <begin position="140"/>
        <end position="173"/>
    </location>
</feature>
<dbReference type="Gene3D" id="4.10.810.10">
    <property type="entry name" value="Virus Scaffolding Protein, Chain A"/>
    <property type="match status" value="1"/>
</dbReference>
<protein>
    <submittedName>
        <fullName evidence="2">YpiB family protein</fullName>
    </submittedName>
</protein>
<dbReference type="EMBL" id="JBHSTQ010000007">
    <property type="protein sequence ID" value="MFC6386617.1"/>
    <property type="molecule type" value="Genomic_DNA"/>
</dbReference>
<evidence type="ECO:0000313" key="2">
    <source>
        <dbReference type="EMBL" id="MFC6386617.1"/>
    </source>
</evidence>
<dbReference type="RefSeq" id="WP_253077052.1">
    <property type="nucleotide sequence ID" value="NZ_JAMXWN010000014.1"/>
</dbReference>
<dbReference type="InterPro" id="IPR014963">
    <property type="entry name" value="UPF0302_N"/>
</dbReference>
<dbReference type="Proteomes" id="UP001596267">
    <property type="component" value="Unassembled WGS sequence"/>
</dbReference>
<dbReference type="InterPro" id="IPR027393">
    <property type="entry name" value="Virus_scaffolding_prot_C"/>
</dbReference>
<dbReference type="Pfam" id="PF08858">
    <property type="entry name" value="IDEAL"/>
    <property type="match status" value="1"/>
</dbReference>
<dbReference type="PIRSF" id="PIRSF007165">
    <property type="entry name" value="UCP007165"/>
    <property type="match status" value="1"/>
</dbReference>